<evidence type="ECO:0000313" key="2">
    <source>
        <dbReference type="Proteomes" id="UP001279734"/>
    </source>
</evidence>
<protein>
    <submittedName>
        <fullName evidence="1">Uncharacterized protein</fullName>
    </submittedName>
</protein>
<accession>A0AAD3S646</accession>
<keyword evidence="2" id="KW-1185">Reference proteome</keyword>
<reference evidence="1" key="1">
    <citation type="submission" date="2023-05" db="EMBL/GenBank/DDBJ databases">
        <title>Nepenthes gracilis genome sequencing.</title>
        <authorList>
            <person name="Fukushima K."/>
        </authorList>
    </citation>
    <scope>NUCLEOTIDE SEQUENCE</scope>
    <source>
        <strain evidence="1">SING2019-196</strain>
    </source>
</reference>
<organism evidence="1 2">
    <name type="scientific">Nepenthes gracilis</name>
    <name type="common">Slender pitcher plant</name>
    <dbReference type="NCBI Taxonomy" id="150966"/>
    <lineage>
        <taxon>Eukaryota</taxon>
        <taxon>Viridiplantae</taxon>
        <taxon>Streptophyta</taxon>
        <taxon>Embryophyta</taxon>
        <taxon>Tracheophyta</taxon>
        <taxon>Spermatophyta</taxon>
        <taxon>Magnoliopsida</taxon>
        <taxon>eudicotyledons</taxon>
        <taxon>Gunneridae</taxon>
        <taxon>Pentapetalae</taxon>
        <taxon>Caryophyllales</taxon>
        <taxon>Nepenthaceae</taxon>
        <taxon>Nepenthes</taxon>
    </lineage>
</organism>
<proteinExistence type="predicted"/>
<gene>
    <name evidence="1" type="ORF">Nepgr_007037</name>
</gene>
<dbReference type="AlphaFoldDB" id="A0AAD3S646"/>
<name>A0AAD3S646_NEPGR</name>
<sequence length="191" mass="21468">MRELAFLIVDLPSVYNAILSRPFFMSFRAVTSIHHLKMKFSTPYDVGEVLGDQVMGRTCYLSQVTLVVSDRIDRDLDLRDQATLQTAQSGEATEVVPLEPVEPAKCVHIGGFLTAANRNQLISFLQKNSDMFTWVFANMPGILAEVILQKLGLDSGHKPVKQRRRNHSVKKLVVISVKVKRLLDTGFIKEV</sequence>
<dbReference type="EMBL" id="BSYO01000005">
    <property type="protein sequence ID" value="GMH05197.1"/>
    <property type="molecule type" value="Genomic_DNA"/>
</dbReference>
<dbReference type="Proteomes" id="UP001279734">
    <property type="component" value="Unassembled WGS sequence"/>
</dbReference>
<evidence type="ECO:0000313" key="1">
    <source>
        <dbReference type="EMBL" id="GMH05197.1"/>
    </source>
</evidence>
<comment type="caution">
    <text evidence="1">The sequence shown here is derived from an EMBL/GenBank/DDBJ whole genome shotgun (WGS) entry which is preliminary data.</text>
</comment>